<organism evidence="1 2">
    <name type="scientific">Arthrobotrys musiformis</name>
    <dbReference type="NCBI Taxonomy" id="47236"/>
    <lineage>
        <taxon>Eukaryota</taxon>
        <taxon>Fungi</taxon>
        <taxon>Dikarya</taxon>
        <taxon>Ascomycota</taxon>
        <taxon>Pezizomycotina</taxon>
        <taxon>Orbiliomycetes</taxon>
        <taxon>Orbiliales</taxon>
        <taxon>Orbiliaceae</taxon>
        <taxon>Arthrobotrys</taxon>
    </lineage>
</organism>
<comment type="caution">
    <text evidence="1">The sequence shown here is derived from an EMBL/GenBank/DDBJ whole genome shotgun (WGS) entry which is preliminary data.</text>
</comment>
<dbReference type="EMBL" id="JAVHJL010000001">
    <property type="protein sequence ID" value="KAK6511450.1"/>
    <property type="molecule type" value="Genomic_DNA"/>
</dbReference>
<evidence type="ECO:0000313" key="2">
    <source>
        <dbReference type="Proteomes" id="UP001370758"/>
    </source>
</evidence>
<proteinExistence type="predicted"/>
<name>A0AAV9WNZ6_9PEZI</name>
<accession>A0AAV9WNZ6</accession>
<keyword evidence="2" id="KW-1185">Reference proteome</keyword>
<sequence length="331" mass="37250">MFSQRILNLFRRGLGEKKEKKREGKKQEGEYIYGNRMMVVAPITLGLALPEMSPTAISSEVPSLPQPAILRDQISPAARVSCHSVFTYGQEDLADIDQIPRPAFPRSLSAEMLREERSQLDRHLRYETLNKKGLCLPTVVVGPKRLAALGEWEDLEERAGGETKGALFVPPKMSDGSGEAGVGARREFGDCKITVPTKPVLVSDSEPSPLVGRTTKGLRLRRWVGSKVDSIVRPNPGPIETGFRFRLRDGVDQTVDTSSLRLYGRDKPGLKRTVHPRPWSTVLVTSATRPRAVPREYYREFARAAWYYYPQGFKSNDEEYAAFEQWVESQQ</sequence>
<dbReference type="Proteomes" id="UP001370758">
    <property type="component" value="Unassembled WGS sequence"/>
</dbReference>
<evidence type="ECO:0000313" key="1">
    <source>
        <dbReference type="EMBL" id="KAK6511450.1"/>
    </source>
</evidence>
<gene>
    <name evidence="1" type="ORF">TWF481_000366</name>
</gene>
<reference evidence="1 2" key="1">
    <citation type="submission" date="2023-08" db="EMBL/GenBank/DDBJ databases">
        <authorList>
            <person name="Palmer J.M."/>
        </authorList>
    </citation>
    <scope>NUCLEOTIDE SEQUENCE [LARGE SCALE GENOMIC DNA]</scope>
    <source>
        <strain evidence="1 2">TWF481</strain>
    </source>
</reference>
<dbReference type="AlphaFoldDB" id="A0AAV9WNZ6"/>
<protein>
    <submittedName>
        <fullName evidence="1">Uncharacterized protein</fullName>
    </submittedName>
</protein>